<feature type="compositionally biased region" description="Acidic residues" evidence="1">
    <location>
        <begin position="530"/>
        <end position="551"/>
    </location>
</feature>
<name>A0ABD5UJN7_9EURY</name>
<dbReference type="EMBL" id="JBHSXI010000001">
    <property type="protein sequence ID" value="MFC6887502.1"/>
    <property type="molecule type" value="Genomic_DNA"/>
</dbReference>
<evidence type="ECO:0000313" key="3">
    <source>
        <dbReference type="EMBL" id="MFC6887502.1"/>
    </source>
</evidence>
<gene>
    <name evidence="3" type="ORF">ACFQEY_00315</name>
</gene>
<dbReference type="Gene3D" id="3.40.50.300">
    <property type="entry name" value="P-loop containing nucleotide triphosphate hydrolases"/>
    <property type="match status" value="1"/>
</dbReference>
<comment type="caution">
    <text evidence="3">The sequence shown here is derived from an EMBL/GenBank/DDBJ whole genome shotgun (WGS) entry which is preliminary data.</text>
</comment>
<feature type="compositionally biased region" description="Acidic residues" evidence="1">
    <location>
        <begin position="419"/>
        <end position="453"/>
    </location>
</feature>
<organism evidence="3 4">
    <name type="scientific">Halorubrum trueperi</name>
    <dbReference type="NCBI Taxonomy" id="2004704"/>
    <lineage>
        <taxon>Archaea</taxon>
        <taxon>Methanobacteriati</taxon>
        <taxon>Methanobacteriota</taxon>
        <taxon>Stenosarchaea group</taxon>
        <taxon>Halobacteria</taxon>
        <taxon>Halobacteriales</taxon>
        <taxon>Haloferacaceae</taxon>
        <taxon>Halorubrum</taxon>
    </lineage>
</organism>
<dbReference type="AlphaFoldDB" id="A0ABD5UJN7"/>
<sequence>MTTVYAVASAKGGVGKTTTTAAIATILADSGADVVAIDADIGMANLAGTVGVTPGETTLHDVLAGRADPLDAVHDGPAGLRVVPGATDLDAYAAADTSELRAVVDAFDDADYVFIDAGAGLSHDSTLPLGLADATLLVSTAERNALVDTEKTRQLTERLGGTIAGVAITRAGADIETEDDVTRTLDAPVLARIPEDPAVLRASKANEPLPAFAPDAPATRAYRDLARALTGAEIETLAPPEGDDDATDDARDDVTDDARDDVTDDARDDATDDARDDARDDATDDDSPGDSPGDARERAVERDPEAAPADEGAPADEDIIVADSEPAGLGEEGDEEDIIVAAESPVSEAEEVDSGSESPESENESPESGSESPESESESPVSGSEDEGTRDGPGGVDDPEPVDDTGIDGDTKTVGEDHVDADDLESMIEEDLGDDGAFDGESEPFDGDAESADDGSIAGDESVEDANTDDLDEADASTDDRADAEETGVGDSAETDIADIDDELAGSVPFRDDDTGTMNTALAEERSNETDSEGDESGDESGDDRSDDENGDGGSDGDGGFFSRLLGR</sequence>
<evidence type="ECO:0000259" key="2">
    <source>
        <dbReference type="Pfam" id="PF01656"/>
    </source>
</evidence>
<feature type="compositionally biased region" description="Acidic residues" evidence="1">
    <location>
        <begin position="348"/>
        <end position="365"/>
    </location>
</feature>
<accession>A0ABD5UJN7</accession>
<feature type="domain" description="CobQ/CobB/MinD/ParA nucleotide binding" evidence="2">
    <location>
        <begin position="6"/>
        <end position="208"/>
    </location>
</feature>
<protein>
    <submittedName>
        <fullName evidence="3">P-loop NTPase</fullName>
    </submittedName>
</protein>
<evidence type="ECO:0000313" key="4">
    <source>
        <dbReference type="Proteomes" id="UP001596333"/>
    </source>
</evidence>
<dbReference type="Proteomes" id="UP001596333">
    <property type="component" value="Unassembled WGS sequence"/>
</dbReference>
<feature type="compositionally biased region" description="Acidic residues" evidence="1">
    <location>
        <begin position="397"/>
        <end position="407"/>
    </location>
</feature>
<dbReference type="RefSeq" id="WP_379763623.1">
    <property type="nucleotide sequence ID" value="NZ_JBHSXI010000001.1"/>
</dbReference>
<dbReference type="PANTHER" id="PTHR43384:SF10">
    <property type="entry name" value="ATPASE INVOLVED IN CHROMOSOME PARTITIONING, PARA_MIND FAMILY"/>
    <property type="match status" value="1"/>
</dbReference>
<dbReference type="InterPro" id="IPR027417">
    <property type="entry name" value="P-loop_NTPase"/>
</dbReference>
<dbReference type="SUPFAM" id="SSF52540">
    <property type="entry name" value="P-loop containing nucleoside triphosphate hydrolases"/>
    <property type="match status" value="1"/>
</dbReference>
<feature type="compositionally biased region" description="Basic and acidic residues" evidence="1">
    <location>
        <begin position="409"/>
        <end position="418"/>
    </location>
</feature>
<dbReference type="Pfam" id="PF01656">
    <property type="entry name" value="CbiA"/>
    <property type="match status" value="1"/>
</dbReference>
<dbReference type="InterPro" id="IPR050625">
    <property type="entry name" value="ParA/MinD_ATPase"/>
</dbReference>
<feature type="compositionally biased region" description="Acidic residues" evidence="1">
    <location>
        <begin position="461"/>
        <end position="504"/>
    </location>
</feature>
<feature type="compositionally biased region" description="Low complexity" evidence="1">
    <location>
        <begin position="366"/>
        <end position="383"/>
    </location>
</feature>
<feature type="compositionally biased region" description="Basic and acidic residues" evidence="1">
    <location>
        <begin position="248"/>
        <end position="281"/>
    </location>
</feature>
<evidence type="ECO:0000256" key="1">
    <source>
        <dbReference type="SAM" id="MobiDB-lite"/>
    </source>
</evidence>
<keyword evidence="4" id="KW-1185">Reference proteome</keyword>
<proteinExistence type="predicted"/>
<reference evidence="3 4" key="1">
    <citation type="journal article" date="2019" name="Int. J. Syst. Evol. Microbiol.">
        <title>The Global Catalogue of Microorganisms (GCM) 10K type strain sequencing project: providing services to taxonomists for standard genome sequencing and annotation.</title>
        <authorList>
            <consortium name="The Broad Institute Genomics Platform"/>
            <consortium name="The Broad Institute Genome Sequencing Center for Infectious Disease"/>
            <person name="Wu L."/>
            <person name="Ma J."/>
        </authorList>
    </citation>
    <scope>NUCLEOTIDE SEQUENCE [LARGE SCALE GENOMIC DNA]</scope>
    <source>
        <strain evidence="3 4">Y73</strain>
    </source>
</reference>
<dbReference type="InterPro" id="IPR002586">
    <property type="entry name" value="CobQ/CobB/MinD/ParA_Nub-bd_dom"/>
</dbReference>
<feature type="region of interest" description="Disordered" evidence="1">
    <location>
        <begin position="232"/>
        <end position="568"/>
    </location>
</feature>
<feature type="compositionally biased region" description="Basic and acidic residues" evidence="1">
    <location>
        <begin position="293"/>
        <end position="305"/>
    </location>
</feature>
<dbReference type="PANTHER" id="PTHR43384">
    <property type="entry name" value="SEPTUM SITE-DETERMINING PROTEIN MIND HOMOLOG, CHLOROPLASTIC-RELATED"/>
    <property type="match status" value="1"/>
</dbReference>